<gene>
    <name evidence="1" type="ORF">LX69_02227</name>
</gene>
<organism evidence="1 2">
    <name type="scientific">Breznakibacter xylanolyticus</name>
    <dbReference type="NCBI Taxonomy" id="990"/>
    <lineage>
        <taxon>Bacteria</taxon>
        <taxon>Pseudomonadati</taxon>
        <taxon>Bacteroidota</taxon>
        <taxon>Bacteroidia</taxon>
        <taxon>Marinilabiliales</taxon>
        <taxon>Marinilabiliaceae</taxon>
        <taxon>Breznakibacter</taxon>
    </lineage>
</organism>
<protein>
    <submittedName>
        <fullName evidence="1">Uncharacterized protein</fullName>
    </submittedName>
</protein>
<name>A0A2W7Q031_9BACT</name>
<dbReference type="EMBL" id="QKZK01000017">
    <property type="protein sequence ID" value="PZX15139.1"/>
    <property type="molecule type" value="Genomic_DNA"/>
</dbReference>
<reference evidence="1 2" key="1">
    <citation type="submission" date="2018-06" db="EMBL/GenBank/DDBJ databases">
        <title>Genomic Encyclopedia of Archaeal and Bacterial Type Strains, Phase II (KMG-II): from individual species to whole genera.</title>
        <authorList>
            <person name="Goeker M."/>
        </authorList>
    </citation>
    <scope>NUCLEOTIDE SEQUENCE [LARGE SCALE GENOMIC DNA]</scope>
    <source>
        <strain evidence="1 2">DSM 6779</strain>
    </source>
</reference>
<comment type="caution">
    <text evidence="1">The sequence shown here is derived from an EMBL/GenBank/DDBJ whole genome shotgun (WGS) entry which is preliminary data.</text>
</comment>
<evidence type="ECO:0000313" key="1">
    <source>
        <dbReference type="EMBL" id="PZX15139.1"/>
    </source>
</evidence>
<dbReference type="AlphaFoldDB" id="A0A2W7Q031"/>
<accession>A0A2W7Q031</accession>
<dbReference type="Proteomes" id="UP000249239">
    <property type="component" value="Unassembled WGS sequence"/>
</dbReference>
<sequence length="40" mass="4606">MIVGMETEIVLKMRDVIDSIYSLFGDSFKRKDAKQLNVTN</sequence>
<evidence type="ECO:0000313" key="2">
    <source>
        <dbReference type="Proteomes" id="UP000249239"/>
    </source>
</evidence>
<keyword evidence="2" id="KW-1185">Reference proteome</keyword>
<proteinExistence type="predicted"/>